<keyword evidence="2" id="KW-0732">Signal</keyword>
<protein>
    <submittedName>
        <fullName evidence="3">Uncharacterized protein</fullName>
    </submittedName>
</protein>
<organism evidence="4">
    <name type="scientific">Caenorhabditis brenneri</name>
    <name type="common">Nematode worm</name>
    <dbReference type="NCBI Taxonomy" id="135651"/>
    <lineage>
        <taxon>Eukaryota</taxon>
        <taxon>Metazoa</taxon>
        <taxon>Ecdysozoa</taxon>
        <taxon>Nematoda</taxon>
        <taxon>Chromadorea</taxon>
        <taxon>Rhabditida</taxon>
        <taxon>Rhabditina</taxon>
        <taxon>Rhabditomorpha</taxon>
        <taxon>Rhabditoidea</taxon>
        <taxon>Rhabditidae</taxon>
        <taxon>Peloderinae</taxon>
        <taxon>Caenorhabditis</taxon>
    </lineage>
</organism>
<reference evidence="4" key="1">
    <citation type="submission" date="2011-07" db="EMBL/GenBank/DDBJ databases">
        <authorList>
            <consortium name="Caenorhabditis brenneri Sequencing and Analysis Consortium"/>
            <person name="Wilson R.K."/>
        </authorList>
    </citation>
    <scope>NUCLEOTIDE SEQUENCE [LARGE SCALE GENOMIC DNA]</scope>
    <source>
        <strain evidence="4">PB2801</strain>
    </source>
</reference>
<feature type="chain" id="PRO_5003405485" evidence="2">
    <location>
        <begin position="21"/>
        <end position="112"/>
    </location>
</feature>
<dbReference type="FunCoup" id="G0NAW8">
    <property type="interactions" value="449"/>
</dbReference>
<dbReference type="HOGENOM" id="CLU_2212272_0_0_1"/>
<dbReference type="Proteomes" id="UP000008068">
    <property type="component" value="Unassembled WGS sequence"/>
</dbReference>
<dbReference type="EMBL" id="GL379855">
    <property type="protein sequence ID" value="EGT56294.1"/>
    <property type="molecule type" value="Genomic_DNA"/>
</dbReference>
<evidence type="ECO:0000256" key="2">
    <source>
        <dbReference type="SAM" id="SignalP"/>
    </source>
</evidence>
<keyword evidence="4" id="KW-1185">Reference proteome</keyword>
<feature type="signal peptide" evidence="2">
    <location>
        <begin position="1"/>
        <end position="20"/>
    </location>
</feature>
<proteinExistence type="predicted"/>
<evidence type="ECO:0000313" key="4">
    <source>
        <dbReference type="Proteomes" id="UP000008068"/>
    </source>
</evidence>
<name>G0NAW8_CAEBE</name>
<dbReference type="OrthoDB" id="5875839at2759"/>
<dbReference type="eggNOG" id="ENOG502RT9N">
    <property type="taxonomic scope" value="Eukaryota"/>
</dbReference>
<gene>
    <name evidence="3" type="ORF">CAEBREN_30251</name>
</gene>
<evidence type="ECO:0000256" key="1">
    <source>
        <dbReference type="SAM" id="MobiDB-lite"/>
    </source>
</evidence>
<dbReference type="InParanoid" id="G0NAW8"/>
<accession>G0NAW8</accession>
<evidence type="ECO:0000313" key="3">
    <source>
        <dbReference type="EMBL" id="EGT56294.1"/>
    </source>
</evidence>
<feature type="region of interest" description="Disordered" evidence="1">
    <location>
        <begin position="89"/>
        <end position="112"/>
    </location>
</feature>
<dbReference type="AlphaFoldDB" id="G0NAW8"/>
<dbReference type="STRING" id="135651.G0NAW8"/>
<sequence length="112" mass="11796">MNSLLILVFVSGILVVFTTASDEVDTHKHNLNHPKNLGWKAPEGHREKRYGGWGGGYPGMYGGGYGGGYPGYGGGYRGGYPMGGGYGSSSWGSYSSSSSGGYSSYNSGYWGR</sequence>